<keyword evidence="1" id="KW-0732">Signal</keyword>
<accession>A0ABQ4TBL0</accession>
<keyword evidence="3" id="KW-1185">Reference proteome</keyword>
<evidence type="ECO:0000313" key="3">
    <source>
        <dbReference type="Proteomes" id="UP001055156"/>
    </source>
</evidence>
<sequence length="74" mass="7078">MIRHLVAAGLVLAAATFAGGAEAKGCIKGALVGGLAGHAAGHGVAGAAAGCAIGHHYANKKDKAAAQPQQQPAR</sequence>
<organism evidence="2 3">
    <name type="scientific">Methylobacterium organophilum</name>
    <dbReference type="NCBI Taxonomy" id="410"/>
    <lineage>
        <taxon>Bacteria</taxon>
        <taxon>Pseudomonadati</taxon>
        <taxon>Pseudomonadota</taxon>
        <taxon>Alphaproteobacteria</taxon>
        <taxon>Hyphomicrobiales</taxon>
        <taxon>Methylobacteriaceae</taxon>
        <taxon>Methylobacterium</taxon>
    </lineage>
</organism>
<feature type="signal peptide" evidence="1">
    <location>
        <begin position="1"/>
        <end position="23"/>
    </location>
</feature>
<reference evidence="2" key="2">
    <citation type="submission" date="2021-08" db="EMBL/GenBank/DDBJ databases">
        <authorList>
            <person name="Tani A."/>
            <person name="Ola A."/>
            <person name="Ogura Y."/>
            <person name="Katsura K."/>
            <person name="Hayashi T."/>
        </authorList>
    </citation>
    <scope>NUCLEOTIDE SEQUENCE</scope>
    <source>
        <strain evidence="2">NBRC 15689</strain>
    </source>
</reference>
<proteinExistence type="predicted"/>
<reference evidence="2" key="1">
    <citation type="journal article" date="2021" name="Front. Microbiol.">
        <title>Comprehensive Comparative Genomics and Phenotyping of Methylobacterium Species.</title>
        <authorList>
            <person name="Alessa O."/>
            <person name="Ogura Y."/>
            <person name="Fujitani Y."/>
            <person name="Takami H."/>
            <person name="Hayashi T."/>
            <person name="Sahin N."/>
            <person name="Tani A."/>
        </authorList>
    </citation>
    <scope>NUCLEOTIDE SEQUENCE</scope>
    <source>
        <strain evidence="2">NBRC 15689</strain>
    </source>
</reference>
<dbReference type="RefSeq" id="WP_238313336.1">
    <property type="nucleotide sequence ID" value="NZ_BPQV01000013.1"/>
</dbReference>
<evidence type="ECO:0000313" key="2">
    <source>
        <dbReference type="EMBL" id="GJE29037.1"/>
    </source>
</evidence>
<name>A0ABQ4TBL0_METOR</name>
<evidence type="ECO:0000256" key="1">
    <source>
        <dbReference type="SAM" id="SignalP"/>
    </source>
</evidence>
<feature type="chain" id="PRO_5045787631" description="Glycine zipper 2TM domain protein" evidence="1">
    <location>
        <begin position="24"/>
        <end position="74"/>
    </location>
</feature>
<protein>
    <recommendedName>
        <fullName evidence="4">Glycine zipper 2TM domain protein</fullName>
    </recommendedName>
</protein>
<dbReference type="Proteomes" id="UP001055156">
    <property type="component" value="Unassembled WGS sequence"/>
</dbReference>
<gene>
    <name evidence="2" type="ORF">LKMONMHP_3912</name>
</gene>
<evidence type="ECO:0008006" key="4">
    <source>
        <dbReference type="Google" id="ProtNLM"/>
    </source>
</evidence>
<dbReference type="EMBL" id="BPQV01000013">
    <property type="protein sequence ID" value="GJE29037.1"/>
    <property type="molecule type" value="Genomic_DNA"/>
</dbReference>
<comment type="caution">
    <text evidence="2">The sequence shown here is derived from an EMBL/GenBank/DDBJ whole genome shotgun (WGS) entry which is preliminary data.</text>
</comment>